<dbReference type="Pfam" id="PF17726">
    <property type="entry name" value="DpnI_C"/>
    <property type="match status" value="1"/>
</dbReference>
<accession>A0ABZ2NV62</accession>
<name>A0ABZ2NV62_9BRAD</name>
<dbReference type="Gene3D" id="1.10.10.10">
    <property type="entry name" value="Winged helix-like DNA-binding domain superfamily/Winged helix DNA-binding domain"/>
    <property type="match status" value="1"/>
</dbReference>
<proteinExistence type="predicted"/>
<feature type="domain" description="Dam-replacing protein HTH" evidence="1">
    <location>
        <begin position="214"/>
        <end position="282"/>
    </location>
</feature>
<dbReference type="InterPro" id="IPR043025">
    <property type="entry name" value="DRP_PD-(D/E)XK_dom"/>
</dbReference>
<dbReference type="EMBL" id="CP147711">
    <property type="protein sequence ID" value="WXC78827.1"/>
    <property type="molecule type" value="Genomic_DNA"/>
</dbReference>
<dbReference type="RefSeq" id="WP_338833770.1">
    <property type="nucleotide sequence ID" value="NZ_CP147711.1"/>
</dbReference>
<dbReference type="CDD" id="cd22319">
    <property type="entry name" value="DpnI-like"/>
    <property type="match status" value="1"/>
</dbReference>
<dbReference type="InterPro" id="IPR036388">
    <property type="entry name" value="WH-like_DNA-bd_sf"/>
</dbReference>
<protein>
    <submittedName>
        <fullName evidence="2">DpnI domain-containing protein</fullName>
    </submittedName>
</protein>
<reference evidence="2" key="2">
    <citation type="submission" date="2024-03" db="EMBL/GenBank/DDBJ databases">
        <authorList>
            <person name="Bromfield E.S.P."/>
            <person name="Cloutier S."/>
        </authorList>
    </citation>
    <scope>NUCLEOTIDE SEQUENCE</scope>
    <source>
        <strain evidence="2">5S5</strain>
    </source>
</reference>
<keyword evidence="3" id="KW-1185">Reference proteome</keyword>
<evidence type="ECO:0000313" key="2">
    <source>
        <dbReference type="EMBL" id="WXC78827.1"/>
    </source>
</evidence>
<evidence type="ECO:0000313" key="3">
    <source>
        <dbReference type="Proteomes" id="UP001432046"/>
    </source>
</evidence>
<dbReference type="Gene3D" id="3.40.210.30">
    <property type="entry name" value="Dam replacing family, catalytic PD-(D/E)XK domain"/>
    <property type="match status" value="1"/>
</dbReference>
<organism evidence="2 3">
    <name type="scientific">Bradyrhizobium septentrionale</name>
    <dbReference type="NCBI Taxonomy" id="1404411"/>
    <lineage>
        <taxon>Bacteria</taxon>
        <taxon>Pseudomonadati</taxon>
        <taxon>Pseudomonadota</taxon>
        <taxon>Alphaproteobacteria</taxon>
        <taxon>Hyphomicrobiales</taxon>
        <taxon>Nitrobacteraceae</taxon>
        <taxon>Bradyrhizobium</taxon>
    </lineage>
</organism>
<dbReference type="Pfam" id="PF06044">
    <property type="entry name" value="DpnI"/>
    <property type="match status" value="1"/>
</dbReference>
<evidence type="ECO:0000259" key="1">
    <source>
        <dbReference type="Pfam" id="PF17726"/>
    </source>
</evidence>
<gene>
    <name evidence="2" type="ORF">WDK88_36570</name>
</gene>
<dbReference type="InterPro" id="IPR041368">
    <property type="entry name" value="DRP_C"/>
</dbReference>
<reference evidence="2" key="1">
    <citation type="journal article" date="2021" name="Int. J. Syst. Evol. Microbiol.">
        <title>Bradyrhizobium septentrionale sp. nov. (sv. septentrionale) and Bradyrhizobium quebecense sp. nov. (sv. septentrionale) associated with legumes native to Canada possess rearranged symbiosis genes and numerous insertion sequences.</title>
        <authorList>
            <person name="Bromfield E.S.P."/>
            <person name="Cloutier S."/>
        </authorList>
    </citation>
    <scope>NUCLEOTIDE SEQUENCE</scope>
    <source>
        <strain evidence="2">5S5</strain>
    </source>
</reference>
<dbReference type="Proteomes" id="UP001432046">
    <property type="component" value="Chromosome"/>
</dbReference>
<dbReference type="InterPro" id="IPR010324">
    <property type="entry name" value="DRP"/>
</dbReference>
<sequence length="285" mass="32461">MGPRRRGSKRSNWGRCVALEIWFRLATLASMKLGFEDSQTPYASGSQSARAWTEAWVKAWACCPHCGSARMSQFPNNSPVADFLCGSCSEEFELKSQKVRFGPKVADGAYKTKCERLAASNNPNLLLMNYDLKTLAVVNLLIVPKHFFVRDIIEERKPLAATARRAGWIGSNILLGKVPESGKIHIVRNGVIRDKELVLAEWQKTLFLRSESLESRGWLLDVMKCVESLGKRDFTLDEVYAFERHLGDLYPGNQNVRPKIRQQLQYLRDRGFIEFLSRGNYRLKS</sequence>